<dbReference type="Proteomes" id="UP001162156">
    <property type="component" value="Unassembled WGS sequence"/>
</dbReference>
<dbReference type="InterPro" id="IPR056159">
    <property type="entry name" value="Beta-prop_IFT121_TULP_N"/>
</dbReference>
<dbReference type="PANTHER" id="PTHR12764">
    <property type="entry name" value="WD REPEAT DOMAIN-RELATED"/>
    <property type="match status" value="1"/>
</dbReference>
<dbReference type="Pfam" id="PF25768">
    <property type="entry name" value="TPR_IFT121"/>
    <property type="match status" value="1"/>
</dbReference>
<dbReference type="InterPro" id="IPR036322">
    <property type="entry name" value="WD40_repeat_dom_sf"/>
</dbReference>
<protein>
    <submittedName>
        <fullName evidence="8">Uncharacterized protein</fullName>
    </submittedName>
</protein>
<keyword evidence="4" id="KW-0677">Repeat</keyword>
<feature type="domain" description="IFT121-like TPR repeats" evidence="7">
    <location>
        <begin position="568"/>
        <end position="638"/>
    </location>
</feature>
<dbReference type="InterPro" id="IPR039857">
    <property type="entry name" value="Ift122/121"/>
</dbReference>
<proteinExistence type="predicted"/>
<evidence type="ECO:0000259" key="7">
    <source>
        <dbReference type="Pfam" id="PF25768"/>
    </source>
</evidence>
<evidence type="ECO:0000313" key="9">
    <source>
        <dbReference type="Proteomes" id="UP001162156"/>
    </source>
</evidence>
<dbReference type="InterPro" id="IPR056158">
    <property type="entry name" value="Beta-prop_IFT121_2nd"/>
</dbReference>
<dbReference type="GO" id="GO:0061512">
    <property type="term" value="P:protein localization to cilium"/>
    <property type="evidence" value="ECO:0007669"/>
    <property type="project" value="TreeGrafter"/>
</dbReference>
<sequence length="639" mass="72279">MFAVHCSWNHNGSLLAVSGKQFAEEKEINLVQFYSPFGEHLRTLKVPGNSISCCVWEGGSLRVALAVDSFVYFANIRPDYKWCYFKKTVVFTSCRPHKPGICLSFWDTTNNQCHTRWVSVLLALAGYGDHCIAATRSESDESLGKYGLLLYNTLGTPVDGAARCKMFHIDDNPSGAVEIIQELDNINKLPVSMHDTIDPICCLTATDKCLIIGRESGLIQYYALPHIVLTNRYKISTRPHKMAINCNSTRLSVIDVSGVMTVIDISEGVGRPTTSAEGNKLERKDVWAMCWASDNPQLLAIMEKTRMRLVAEAALREMNLTMADACFVRSRDYSKVLFVKKLGDINSEAIRRARIATYFKNFDEAEKIYMEADRSDLALNLRQTLGDWFRVIQILKNGATAPDYLLKTAYNSTADYFLHFNNWSSAIEYYELGKNTAKMIECYYHLEDWKNLEAMIDILPEGDPLLEKIGDMFAANAVHNEAVKAYIRLGKVKSAINLCILHNRWDVAIDLAKKFNISKISDLLMKYTSHLVEQGQHYVFAAKLVEMHKKSANSGDWQASDPLIYEVAWKGAEAYHYYMLAQRQLYSGKLHDALCVAYKLQDYGDYIPESDIYALLTLTACLDRSFGICSKALMKLKKS</sequence>
<evidence type="ECO:0000313" key="8">
    <source>
        <dbReference type="EMBL" id="KAJ8930452.1"/>
    </source>
</evidence>
<accession>A0AAV8WV51</accession>
<comment type="subcellular location">
    <subcellularLocation>
        <location evidence="1">Cytoplasm</location>
    </subcellularLocation>
</comment>
<comment type="caution">
    <text evidence="8">The sequence shown here is derived from an EMBL/GenBank/DDBJ whole genome shotgun (WGS) entry which is preliminary data.</text>
</comment>
<dbReference type="InterPro" id="IPR057979">
    <property type="entry name" value="TPR_IFT121"/>
</dbReference>
<keyword evidence="3" id="KW-0853">WD repeat</keyword>
<dbReference type="SUPFAM" id="SSF50978">
    <property type="entry name" value="WD40 repeat-like"/>
    <property type="match status" value="1"/>
</dbReference>
<keyword evidence="9" id="KW-1185">Reference proteome</keyword>
<name>A0AAV8WV51_9CUCU</name>
<dbReference type="GO" id="GO:0035721">
    <property type="term" value="P:intraciliary retrograde transport"/>
    <property type="evidence" value="ECO:0007669"/>
    <property type="project" value="TreeGrafter"/>
</dbReference>
<keyword evidence="2" id="KW-0963">Cytoplasm</keyword>
<evidence type="ECO:0000256" key="4">
    <source>
        <dbReference type="ARBA" id="ARBA00022737"/>
    </source>
</evidence>
<evidence type="ECO:0000259" key="6">
    <source>
        <dbReference type="Pfam" id="PF24797"/>
    </source>
</evidence>
<reference evidence="8" key="1">
    <citation type="journal article" date="2023" name="Insect Mol. Biol.">
        <title>Genome sequencing provides insights into the evolution of gene families encoding plant cell wall-degrading enzymes in longhorned beetles.</title>
        <authorList>
            <person name="Shin N.R."/>
            <person name="Okamura Y."/>
            <person name="Kirsch R."/>
            <person name="Pauchet Y."/>
        </authorList>
    </citation>
    <scope>NUCLEOTIDE SEQUENCE</scope>
    <source>
        <strain evidence="8">RBIC_L_NR</strain>
    </source>
</reference>
<dbReference type="PANTHER" id="PTHR12764:SF5">
    <property type="entry name" value="LD29485P"/>
    <property type="match status" value="1"/>
</dbReference>
<dbReference type="GO" id="GO:1905515">
    <property type="term" value="P:non-motile cilium assembly"/>
    <property type="evidence" value="ECO:0007669"/>
    <property type="project" value="TreeGrafter"/>
</dbReference>
<feature type="domain" description="IFT121 second beta-propeller" evidence="5">
    <location>
        <begin position="82"/>
        <end position="160"/>
    </location>
</feature>
<dbReference type="Pfam" id="PF23390">
    <property type="entry name" value="Beta-prop_WDR35_2nd"/>
    <property type="match status" value="2"/>
</dbReference>
<evidence type="ECO:0000256" key="1">
    <source>
        <dbReference type="ARBA" id="ARBA00004496"/>
    </source>
</evidence>
<dbReference type="GO" id="GO:0005737">
    <property type="term" value="C:cytoplasm"/>
    <property type="evidence" value="ECO:0007669"/>
    <property type="project" value="UniProtKB-SubCell"/>
</dbReference>
<dbReference type="Gene3D" id="1.25.40.470">
    <property type="match status" value="1"/>
</dbReference>
<feature type="domain" description="IFT121/TULP4 N-terminal" evidence="6">
    <location>
        <begin position="2"/>
        <end position="77"/>
    </location>
</feature>
<dbReference type="GO" id="GO:0097730">
    <property type="term" value="C:non-motile cilium"/>
    <property type="evidence" value="ECO:0007669"/>
    <property type="project" value="TreeGrafter"/>
</dbReference>
<organism evidence="8 9">
    <name type="scientific">Rhamnusium bicolor</name>
    <dbReference type="NCBI Taxonomy" id="1586634"/>
    <lineage>
        <taxon>Eukaryota</taxon>
        <taxon>Metazoa</taxon>
        <taxon>Ecdysozoa</taxon>
        <taxon>Arthropoda</taxon>
        <taxon>Hexapoda</taxon>
        <taxon>Insecta</taxon>
        <taxon>Pterygota</taxon>
        <taxon>Neoptera</taxon>
        <taxon>Endopterygota</taxon>
        <taxon>Coleoptera</taxon>
        <taxon>Polyphaga</taxon>
        <taxon>Cucujiformia</taxon>
        <taxon>Chrysomeloidea</taxon>
        <taxon>Cerambycidae</taxon>
        <taxon>Lepturinae</taxon>
        <taxon>Rhagiini</taxon>
        <taxon>Rhamnusium</taxon>
    </lineage>
</organism>
<dbReference type="AlphaFoldDB" id="A0AAV8WV51"/>
<evidence type="ECO:0000256" key="3">
    <source>
        <dbReference type="ARBA" id="ARBA00022574"/>
    </source>
</evidence>
<dbReference type="Pfam" id="PF24797">
    <property type="entry name" value="Beta-prop_WDR35_TULP_N"/>
    <property type="match status" value="1"/>
</dbReference>
<evidence type="ECO:0000259" key="5">
    <source>
        <dbReference type="Pfam" id="PF23390"/>
    </source>
</evidence>
<gene>
    <name evidence="8" type="ORF">NQ314_016779</name>
</gene>
<evidence type="ECO:0000256" key="2">
    <source>
        <dbReference type="ARBA" id="ARBA00022490"/>
    </source>
</evidence>
<dbReference type="EMBL" id="JANEYF010004667">
    <property type="protein sequence ID" value="KAJ8930452.1"/>
    <property type="molecule type" value="Genomic_DNA"/>
</dbReference>
<feature type="domain" description="IFT121 second beta-propeller" evidence="5">
    <location>
        <begin position="162"/>
        <end position="314"/>
    </location>
</feature>
<dbReference type="GO" id="GO:0030991">
    <property type="term" value="C:intraciliary transport particle A"/>
    <property type="evidence" value="ECO:0007669"/>
    <property type="project" value="TreeGrafter"/>
</dbReference>